<sequence>MKKRLNFLTLLVLILALTAVAVSFALLFLPVGNLVTGNAENSNAVSASLALIIATIGFVIALYMQSAEYRRETEIVDGLQEARILLELMVSRASVAQAGGRKNLDLRFENEKQQLIETLKGSSGRFLNYIRITKDVAASEKKLPESWRLLYVHTGNILNAEHLNECASDLVGLLALLKSISSDDVHKHANKVISLDSIDALNAKEDIVIRAFRETIEENRNKAREQDADLAPEDLARMIDELRNQMEKSEQGRKALEELEDSFANAAKGDVKAAAYVVSIHKMIMKKPKG</sequence>
<keyword evidence="1" id="KW-1133">Transmembrane helix</keyword>
<dbReference type="EMBL" id="UOEH01000612">
    <property type="protein sequence ID" value="VAW07830.1"/>
    <property type="molecule type" value="Genomic_DNA"/>
</dbReference>
<accession>A0A3B0STM9</accession>
<evidence type="ECO:0000256" key="1">
    <source>
        <dbReference type="SAM" id="Phobius"/>
    </source>
</evidence>
<feature type="transmembrane region" description="Helical" evidence="1">
    <location>
        <begin position="45"/>
        <end position="64"/>
    </location>
</feature>
<proteinExistence type="predicted"/>
<protein>
    <submittedName>
        <fullName evidence="2">Uncharacterized protein</fullName>
    </submittedName>
</protein>
<gene>
    <name evidence="2" type="ORF">MNBD_ALPHA05-311</name>
</gene>
<dbReference type="AlphaFoldDB" id="A0A3B0STM9"/>
<organism evidence="2">
    <name type="scientific">hydrothermal vent metagenome</name>
    <dbReference type="NCBI Taxonomy" id="652676"/>
    <lineage>
        <taxon>unclassified sequences</taxon>
        <taxon>metagenomes</taxon>
        <taxon>ecological metagenomes</taxon>
    </lineage>
</organism>
<keyword evidence="1" id="KW-0812">Transmembrane</keyword>
<reference evidence="2" key="1">
    <citation type="submission" date="2018-06" db="EMBL/GenBank/DDBJ databases">
        <authorList>
            <person name="Zhirakovskaya E."/>
        </authorList>
    </citation>
    <scope>NUCLEOTIDE SEQUENCE</scope>
</reference>
<evidence type="ECO:0000313" key="2">
    <source>
        <dbReference type="EMBL" id="VAW07830.1"/>
    </source>
</evidence>
<keyword evidence="1" id="KW-0472">Membrane</keyword>
<name>A0A3B0STM9_9ZZZZ</name>